<dbReference type="GO" id="GO:0000097">
    <property type="term" value="P:sulfur amino acid biosynthetic process"/>
    <property type="evidence" value="ECO:0007669"/>
    <property type="project" value="EnsemblFungi"/>
</dbReference>
<evidence type="ECO:0000256" key="18">
    <source>
        <dbReference type="ARBA" id="ARBA00067595"/>
    </source>
</evidence>
<dbReference type="InterPro" id="IPR001094">
    <property type="entry name" value="Flavdoxin-like"/>
</dbReference>
<keyword evidence="8" id="KW-0963">Cytoplasm</keyword>
<comment type="cofactor">
    <cofactor evidence="2">
        <name>[4Fe-4S] cluster</name>
        <dbReference type="ChEBI" id="CHEBI:49883"/>
    </cofactor>
</comment>
<evidence type="ECO:0000256" key="16">
    <source>
        <dbReference type="ARBA" id="ARBA00057613"/>
    </source>
</evidence>
<comment type="similarity">
    <text evidence="5">Belongs to the nitrite and sulfite reductase 4Fe-4S domain family.</text>
</comment>
<comment type="cofactor">
    <cofactor evidence="1">
        <name>siroheme</name>
        <dbReference type="ChEBI" id="CHEBI:60052"/>
    </cofactor>
</comment>
<evidence type="ECO:0000256" key="3">
    <source>
        <dbReference type="ARBA" id="ARBA00004496"/>
    </source>
</evidence>
<comment type="pathway">
    <text evidence="4">Sulfur metabolism; hydrogen sulfide biosynthesis; hydrogen sulfide from sulfite (NADPH route): step 1/1.</text>
</comment>
<dbReference type="PRINTS" id="PR00369">
    <property type="entry name" value="FLAVODOXIN"/>
</dbReference>
<dbReference type="Gene3D" id="3.40.50.970">
    <property type="match status" value="2"/>
</dbReference>
<dbReference type="OrthoDB" id="1688044at2759"/>
<dbReference type="VEuPathDB" id="FungiDB:PGUG_01325"/>
<evidence type="ECO:0000256" key="2">
    <source>
        <dbReference type="ARBA" id="ARBA00001966"/>
    </source>
</evidence>
<dbReference type="EC" id="1.8.1.2" evidence="6"/>
<comment type="function">
    <text evidence="16">Catalyzes the reduction of sulfite to sulfide, one of several activities required for the biosynthesis of L-cysteine from sulfate.</text>
</comment>
<dbReference type="GeneID" id="5128051"/>
<dbReference type="PRINTS" id="PR00397">
    <property type="entry name" value="SIROHAEM"/>
</dbReference>
<dbReference type="Pfam" id="PF00258">
    <property type="entry name" value="Flavodoxin_1"/>
    <property type="match status" value="1"/>
</dbReference>
<organism evidence="21 22">
    <name type="scientific">Meyerozyma guilliermondii (strain ATCC 6260 / CBS 566 / DSM 6381 / JCM 1539 / NBRC 10279 / NRRL Y-324)</name>
    <name type="common">Yeast</name>
    <name type="synonym">Candida guilliermondii</name>
    <dbReference type="NCBI Taxonomy" id="294746"/>
    <lineage>
        <taxon>Eukaryota</taxon>
        <taxon>Fungi</taxon>
        <taxon>Dikarya</taxon>
        <taxon>Ascomycota</taxon>
        <taxon>Saccharomycotina</taxon>
        <taxon>Pichiomycetes</taxon>
        <taxon>Debaryomycetaceae</taxon>
        <taxon>Meyerozyma</taxon>
    </lineage>
</organism>
<evidence type="ECO:0000313" key="22">
    <source>
        <dbReference type="Proteomes" id="UP000001997"/>
    </source>
</evidence>
<evidence type="ECO:0000256" key="6">
    <source>
        <dbReference type="ARBA" id="ARBA00012604"/>
    </source>
</evidence>
<dbReference type="eggNOG" id="KOG0560">
    <property type="taxonomic scope" value="Eukaryota"/>
</dbReference>
<evidence type="ECO:0000256" key="15">
    <source>
        <dbReference type="ARBA" id="ARBA00052219"/>
    </source>
</evidence>
<evidence type="ECO:0000256" key="8">
    <source>
        <dbReference type="ARBA" id="ARBA00022490"/>
    </source>
</evidence>
<reference evidence="21 22" key="1">
    <citation type="journal article" date="2009" name="Nature">
        <title>Evolution of pathogenicity and sexual reproduction in eight Candida genomes.</title>
        <authorList>
            <person name="Butler G."/>
            <person name="Rasmussen M.D."/>
            <person name="Lin M.F."/>
            <person name="Santos M.A."/>
            <person name="Sakthikumar S."/>
            <person name="Munro C.A."/>
            <person name="Rheinbay E."/>
            <person name="Grabherr M."/>
            <person name="Forche A."/>
            <person name="Reedy J.L."/>
            <person name="Agrafioti I."/>
            <person name="Arnaud M.B."/>
            <person name="Bates S."/>
            <person name="Brown A.J."/>
            <person name="Brunke S."/>
            <person name="Costanzo M.C."/>
            <person name="Fitzpatrick D.A."/>
            <person name="de Groot P.W."/>
            <person name="Harris D."/>
            <person name="Hoyer L.L."/>
            <person name="Hube B."/>
            <person name="Klis F.M."/>
            <person name="Kodira C."/>
            <person name="Lennard N."/>
            <person name="Logue M.E."/>
            <person name="Martin R."/>
            <person name="Neiman A.M."/>
            <person name="Nikolaou E."/>
            <person name="Quail M.A."/>
            <person name="Quinn J."/>
            <person name="Santos M.C."/>
            <person name="Schmitzberger F.F."/>
            <person name="Sherlock G."/>
            <person name="Shah P."/>
            <person name="Silverstein K.A."/>
            <person name="Skrzypek M.S."/>
            <person name="Soll D."/>
            <person name="Staggs R."/>
            <person name="Stansfield I."/>
            <person name="Stumpf M.P."/>
            <person name="Sudbery P.E."/>
            <person name="Srikantha T."/>
            <person name="Zeng Q."/>
            <person name="Berman J."/>
            <person name="Berriman M."/>
            <person name="Heitman J."/>
            <person name="Gow N.A."/>
            <person name="Lorenz M.C."/>
            <person name="Birren B.W."/>
            <person name="Kellis M."/>
            <person name="Cuomo C.A."/>
        </authorList>
    </citation>
    <scope>NUCLEOTIDE SEQUENCE [LARGE SCALE GENOMIC DNA]</scope>
    <source>
        <strain evidence="22">ATCC 6260 / CBS 566 / DSM 6381 / JCM 1539 / NBRC 10279 / NRRL Y-324</strain>
    </source>
</reference>
<gene>
    <name evidence="21" type="ORF">PGUG_01325</name>
</gene>
<dbReference type="GO" id="GO:0004783">
    <property type="term" value="F:sulfite reductase (NADPH) activity"/>
    <property type="evidence" value="ECO:0007669"/>
    <property type="project" value="UniProtKB-EC"/>
</dbReference>
<evidence type="ECO:0000256" key="11">
    <source>
        <dbReference type="ARBA" id="ARBA00022857"/>
    </source>
</evidence>
<evidence type="ECO:0000256" key="7">
    <source>
        <dbReference type="ARBA" id="ARBA00022485"/>
    </source>
</evidence>
<dbReference type="EMBL" id="CH408156">
    <property type="protein sequence ID" value="EDK37227.2"/>
    <property type="molecule type" value="Genomic_DNA"/>
</dbReference>
<dbReference type="KEGG" id="pgu:PGUG_01325"/>
<dbReference type="STRING" id="294746.A5DDH4"/>
<feature type="compositionally biased region" description="Basic and acidic residues" evidence="19">
    <location>
        <begin position="1110"/>
        <end position="1122"/>
    </location>
</feature>
<dbReference type="Pfam" id="PF01077">
    <property type="entry name" value="NIR_SIR"/>
    <property type="match status" value="1"/>
</dbReference>
<dbReference type="FunFam" id="3.30.413.10:FF:000004">
    <property type="entry name" value="Sulfite reductase [NADPH] hemoprotein beta-component"/>
    <property type="match status" value="1"/>
</dbReference>
<dbReference type="Gene3D" id="3.40.50.360">
    <property type="match status" value="1"/>
</dbReference>
<dbReference type="InParanoid" id="A5DDH4"/>
<dbReference type="RefSeq" id="XP_001485654.2">
    <property type="nucleotide sequence ID" value="XM_001485604.1"/>
</dbReference>
<dbReference type="InterPro" id="IPR029039">
    <property type="entry name" value="Flavoprotein-like_sf"/>
</dbReference>
<dbReference type="InterPro" id="IPR029061">
    <property type="entry name" value="THDP-binding"/>
</dbReference>
<evidence type="ECO:0000256" key="13">
    <source>
        <dbReference type="ARBA" id="ARBA00023004"/>
    </source>
</evidence>
<dbReference type="GO" id="GO:0051539">
    <property type="term" value="F:4 iron, 4 sulfur cluster binding"/>
    <property type="evidence" value="ECO:0007669"/>
    <property type="project" value="UniProtKB-KW"/>
</dbReference>
<dbReference type="GO" id="GO:0050311">
    <property type="term" value="F:sulfite reductase (ferredoxin) activity"/>
    <property type="evidence" value="ECO:0007669"/>
    <property type="project" value="TreeGrafter"/>
</dbReference>
<dbReference type="PROSITE" id="PS50902">
    <property type="entry name" value="FLAVODOXIN_LIKE"/>
    <property type="match status" value="1"/>
</dbReference>
<evidence type="ECO:0000256" key="12">
    <source>
        <dbReference type="ARBA" id="ARBA00023002"/>
    </source>
</evidence>
<evidence type="ECO:0000256" key="10">
    <source>
        <dbReference type="ARBA" id="ARBA00022723"/>
    </source>
</evidence>
<keyword evidence="12" id="KW-0560">Oxidoreductase</keyword>
<dbReference type="FunFam" id="3.30.413.10:FF:000003">
    <property type="entry name" value="Sulfite reductase [NADPH] hemoprotein beta-component"/>
    <property type="match status" value="1"/>
</dbReference>
<evidence type="ECO:0000256" key="4">
    <source>
        <dbReference type="ARBA" id="ARBA00004774"/>
    </source>
</evidence>
<dbReference type="Proteomes" id="UP000001997">
    <property type="component" value="Unassembled WGS sequence"/>
</dbReference>
<dbReference type="NCBIfam" id="NF010029">
    <property type="entry name" value="PRK13504.1"/>
    <property type="match status" value="1"/>
</dbReference>
<dbReference type="FunFam" id="3.40.50.970:FF:000051">
    <property type="entry name" value="Sulfite reductase beta subunit"/>
    <property type="match status" value="1"/>
</dbReference>
<dbReference type="GO" id="GO:0005737">
    <property type="term" value="C:cytoplasm"/>
    <property type="evidence" value="ECO:0007669"/>
    <property type="project" value="UniProtKB-SubCell"/>
</dbReference>
<dbReference type="InterPro" id="IPR008254">
    <property type="entry name" value="Flavodoxin/NO_synth"/>
</dbReference>
<dbReference type="InterPro" id="IPR006066">
    <property type="entry name" value="NO2/SO3_Rdtase_FeS/sirohaem_BS"/>
</dbReference>
<evidence type="ECO:0000256" key="14">
    <source>
        <dbReference type="ARBA" id="ARBA00023014"/>
    </source>
</evidence>
<dbReference type="InterPro" id="IPR045169">
    <property type="entry name" value="NO2/SO3_Rdtase_4Fe4S_prot"/>
</dbReference>
<dbReference type="SUPFAM" id="SSF52218">
    <property type="entry name" value="Flavoproteins"/>
    <property type="match status" value="1"/>
</dbReference>
<dbReference type="FunFam" id="3.40.50.360:FF:000016">
    <property type="entry name" value="Sulfite reductase subunit beta"/>
    <property type="match status" value="1"/>
</dbReference>
<dbReference type="Gene3D" id="3.30.413.10">
    <property type="entry name" value="Sulfite Reductase Hemoprotein, domain 1"/>
    <property type="match status" value="2"/>
</dbReference>
<evidence type="ECO:0000256" key="5">
    <source>
        <dbReference type="ARBA" id="ARBA00010429"/>
    </source>
</evidence>
<comment type="subcellular location">
    <subcellularLocation>
        <location evidence="3">Cytoplasm</location>
    </subcellularLocation>
</comment>
<name>A5DDH4_PICGU</name>
<keyword evidence="7" id="KW-0004">4Fe-4S</keyword>
<dbReference type="SUPFAM" id="SSF52518">
    <property type="entry name" value="Thiamin diphosphate-binding fold (THDP-binding)"/>
    <property type="match status" value="1"/>
</dbReference>
<keyword evidence="22" id="KW-1185">Reference proteome</keyword>
<keyword evidence="9" id="KW-0349">Heme</keyword>
<dbReference type="InterPro" id="IPR005117">
    <property type="entry name" value="NiRdtase/SiRdtase_haem-b_fer"/>
</dbReference>
<evidence type="ECO:0000256" key="1">
    <source>
        <dbReference type="ARBA" id="ARBA00001929"/>
    </source>
</evidence>
<feature type="domain" description="Flavodoxin-like" evidence="20">
    <location>
        <begin position="761"/>
        <end position="910"/>
    </location>
</feature>
<dbReference type="InterPro" id="IPR036136">
    <property type="entry name" value="Nit/Sulf_reduc_fer-like_dom_sf"/>
</dbReference>
<dbReference type="GO" id="GO:0020037">
    <property type="term" value="F:heme binding"/>
    <property type="evidence" value="ECO:0007669"/>
    <property type="project" value="InterPro"/>
</dbReference>
<dbReference type="Pfam" id="PF03460">
    <property type="entry name" value="NIR_SIR_ferr"/>
    <property type="match status" value="2"/>
</dbReference>
<protein>
    <recommendedName>
        <fullName evidence="18">Sulfite reductase [NADPH] subunit beta</fullName>
        <ecNumber evidence="6">1.8.1.2</ecNumber>
    </recommendedName>
</protein>
<keyword evidence="10" id="KW-0479">Metal-binding</keyword>
<dbReference type="FunCoup" id="A5DDH4">
    <property type="interactions" value="39"/>
</dbReference>
<accession>A5DDH4</accession>
<evidence type="ECO:0000256" key="17">
    <source>
        <dbReference type="ARBA" id="ARBA00063391"/>
    </source>
</evidence>
<proteinExistence type="inferred from homology"/>
<sequence length="1517" mass="168448">MDLRFSPFLMKLRFRHFLATSHHIEPCSLNCICNHLCRPAYARGSCQSSAGRIDYGSAREMIQPGPAGSPFRVYYIWLSQPFFCSISTLDIMTSQTDAISHVVNKVWGPVFVTQPAKSVPSAFSKYFPKANFLISANDPFAAVADSVSSEGDEEELTTVTTDGVTLFKNLPFFSSSVFSSSKIVVHVEIANFDFSLVTALRDLEFPVLVSQNAAESLSFSKTAYNLASKLNKTVFHFFAPSQYKTNESVKLTNDDIFVNLDSSDVLEIAAACDVKPFEAANKVSKPKDAILFLGQLNDELISAATKNNALIISIKIYKPFDLQQLLSTVPSSVETLSVVIQSTTSSSYSPLLLDFFQEYSKFQPIKNFTKIVTATLGYLTSDKYDQAVDNLIKNVQSSSPVQGLAFGKLNTELTTKSSKQRSEEHSKSVKDAIQLEQAYLKVLQQVNDSNMNVLNEFNAKDIGQSNPEFGFGLFISTQEKLAALTELIQSAVRRNSFKSLDNNKLVDLLSKWLIAQRDGSSNTAALASEIIPLLESDSSDYAAKILENKEYLSLKSNWLIGSDSWSYDLGSSGVHNLISSGKNINMLVIDSEPYQEKSQGKTLNGFRKKDVGLYAMNYGGCYVASVAIYSSYTQVIQAFIEAEKFNGPSIVLAYLPYNSEADDTLTILQETKKAVDTGYWPLYRYDPEDKKEAFKLDSSNLRNQLREFLDRENRLSLLTAKDPLLSRNLTSNANTESRKHQEKVADESFAKLLHGLSGPPLTVAFASDGGNAESVAKKINRQAIGRGLKSIVLAMDDLSIEDLPVETNIVFITSTSGQGEFPTNGKMFWDALKGANDIDLSGIKFSVFGLGDSEYWPRKEDKHYYNKPAKDLHAKLVFYGGVELVELGLGDDQDADGYNTGFKEWEQKLWKALGVDNVEGVEEPKPLTNEDMKIGSNFLRGTIAEGLQDQSTGAISAVDQQLTKFHGIYMQDDRDIRDERKAQGKEPAYAFMVRLRLPGGSATPQQYIKLDDLADERGNGTLKLTTRATFQLHGIVKHNLKPAIRGMNSALLDTLAACGDVNRNVMVSAIPHNAKVHSQISEVGALISDHLLPQTTAYHEIWLEGEDEGDKPGDSAAWEKREKGPKKKKTLVSGNALVDVEPLYGPTYLPRKFKVVITVPPYNDVDVYAHDIGLIAILEGNVVVGFNVLAGGGMGSTHNNKKTYPRTGSMLGYVSKEEVHIACEKIMLVQRDNGDRTNRKHARLKYTIDDMGVDVFRGKVEELLGHKFEEARPFEIKSNIDYFGWTKDETGLNHFTAFIENGRIEDTPDHPQKTGLRKIAEYLSDGKSGEFRLTGNQHMLLSKIEDQDLETVKSLLAKYKLDNTDFSGLRLSSAACVAFPTCGLAMAESERYLPELISKLEEALEEYGLRHDSVVMRMTGCPNGCARPWVAEVALVGKAYGAYNLMLGGGHHGQRLNKIYRYSIKEDEILDILKPLFKKWSLERNENEPFGDFCIRTGVIKETTEGKYFHDDIPEDA</sequence>
<keyword evidence="11" id="KW-0521">NADP</keyword>
<dbReference type="GO" id="GO:0009337">
    <property type="term" value="C:sulfite reductase complex (NADPH)"/>
    <property type="evidence" value="ECO:0007669"/>
    <property type="project" value="EnsemblFungi"/>
</dbReference>
<feature type="region of interest" description="Disordered" evidence="19">
    <location>
        <begin position="1106"/>
        <end position="1126"/>
    </location>
</feature>
<dbReference type="GO" id="GO:0000103">
    <property type="term" value="P:sulfate assimilation"/>
    <property type="evidence" value="ECO:0007669"/>
    <property type="project" value="EnsemblFungi"/>
</dbReference>
<comment type="catalytic activity">
    <reaction evidence="15">
        <text>hydrogen sulfide + 3 NADP(+) + 3 H2O = sulfite + 3 NADPH + 4 H(+)</text>
        <dbReference type="Rhea" id="RHEA:13801"/>
        <dbReference type="ChEBI" id="CHEBI:15377"/>
        <dbReference type="ChEBI" id="CHEBI:15378"/>
        <dbReference type="ChEBI" id="CHEBI:17359"/>
        <dbReference type="ChEBI" id="CHEBI:29919"/>
        <dbReference type="ChEBI" id="CHEBI:57783"/>
        <dbReference type="ChEBI" id="CHEBI:58349"/>
        <dbReference type="EC" id="1.8.1.2"/>
    </reaction>
</comment>
<dbReference type="PANTHER" id="PTHR11493">
    <property type="entry name" value="SULFITE REDUCTASE [NADPH] SUBUNIT BETA-RELATED"/>
    <property type="match status" value="1"/>
</dbReference>
<keyword evidence="13" id="KW-0408">Iron</keyword>
<dbReference type="GO" id="GO:0010181">
    <property type="term" value="F:FMN binding"/>
    <property type="evidence" value="ECO:0007669"/>
    <property type="project" value="InterPro"/>
</dbReference>
<keyword evidence="14" id="KW-0411">Iron-sulfur</keyword>
<dbReference type="InterPro" id="IPR006067">
    <property type="entry name" value="NO2/SO3_Rdtase_4Fe4S_dom"/>
</dbReference>
<dbReference type="GO" id="GO:0046872">
    <property type="term" value="F:metal ion binding"/>
    <property type="evidence" value="ECO:0007669"/>
    <property type="project" value="UniProtKB-KW"/>
</dbReference>
<evidence type="ECO:0000313" key="21">
    <source>
        <dbReference type="EMBL" id="EDK37227.2"/>
    </source>
</evidence>
<evidence type="ECO:0000259" key="20">
    <source>
        <dbReference type="PROSITE" id="PS50902"/>
    </source>
</evidence>
<dbReference type="OMA" id="YGSYTQV"/>
<dbReference type="InterPro" id="IPR045854">
    <property type="entry name" value="NO2/SO3_Rdtase_4Fe4S_sf"/>
</dbReference>
<dbReference type="SUPFAM" id="SSF55124">
    <property type="entry name" value="Nitrite/Sulfite reductase N-terminal domain-like"/>
    <property type="match status" value="2"/>
</dbReference>
<dbReference type="SUPFAM" id="SSF56014">
    <property type="entry name" value="Nitrite and sulphite reductase 4Fe-4S domain-like"/>
    <property type="match status" value="2"/>
</dbReference>
<evidence type="ECO:0000256" key="19">
    <source>
        <dbReference type="SAM" id="MobiDB-lite"/>
    </source>
</evidence>
<dbReference type="PROSITE" id="PS00365">
    <property type="entry name" value="NIR_SIR"/>
    <property type="match status" value="1"/>
</dbReference>
<dbReference type="PANTHER" id="PTHR11493:SF47">
    <property type="entry name" value="SULFITE REDUCTASE [NADPH] SUBUNIT BETA"/>
    <property type="match status" value="1"/>
</dbReference>
<evidence type="ECO:0000256" key="9">
    <source>
        <dbReference type="ARBA" id="ARBA00022617"/>
    </source>
</evidence>
<comment type="subunit">
    <text evidence="17">Alpha(2)-beta(2). The alpha component is a flavoprotein, the beta component is a hemoprotein.</text>
</comment>
<dbReference type="HOGENOM" id="CLU_001975_1_0_1"/>